<dbReference type="Proteomes" id="UP000293398">
    <property type="component" value="Unassembled WGS sequence"/>
</dbReference>
<protein>
    <submittedName>
        <fullName evidence="1">Uncharacterized protein</fullName>
    </submittedName>
</protein>
<keyword evidence="2" id="KW-1185">Reference proteome</keyword>
<dbReference type="AlphaFoldDB" id="A0A4Q7V6V5"/>
<comment type="caution">
    <text evidence="1">The sequence shown here is derived from an EMBL/GenBank/DDBJ whole genome shotgun (WGS) entry which is preliminary data.</text>
</comment>
<organism evidence="1 2">
    <name type="scientific">Advenella incenata</name>
    <dbReference type="NCBI Taxonomy" id="267800"/>
    <lineage>
        <taxon>Bacteria</taxon>
        <taxon>Pseudomonadati</taxon>
        <taxon>Pseudomonadota</taxon>
        <taxon>Betaproteobacteria</taxon>
        <taxon>Burkholderiales</taxon>
        <taxon>Alcaligenaceae</taxon>
    </lineage>
</organism>
<proteinExistence type="predicted"/>
<evidence type="ECO:0000313" key="1">
    <source>
        <dbReference type="EMBL" id="RZT91023.1"/>
    </source>
</evidence>
<name>A0A4Q7V6V5_9BURK</name>
<dbReference type="EMBL" id="SHKO01000009">
    <property type="protein sequence ID" value="RZT91023.1"/>
    <property type="molecule type" value="Genomic_DNA"/>
</dbReference>
<gene>
    <name evidence="1" type="ORF">EV681_4611</name>
</gene>
<dbReference type="OrthoDB" id="9809663at2"/>
<reference evidence="1 2" key="1">
    <citation type="submission" date="2019-02" db="EMBL/GenBank/DDBJ databases">
        <title>Genomic Encyclopedia of Type Strains, Phase IV (KMG-IV): sequencing the most valuable type-strain genomes for metagenomic binning, comparative biology and taxonomic classification.</title>
        <authorList>
            <person name="Goeker M."/>
        </authorList>
    </citation>
    <scope>NUCLEOTIDE SEQUENCE [LARGE SCALE GENOMIC DNA]</scope>
    <source>
        <strain evidence="1 2">DSM 23814</strain>
    </source>
</reference>
<accession>A0A4Q7V6V5</accession>
<evidence type="ECO:0000313" key="2">
    <source>
        <dbReference type="Proteomes" id="UP000293398"/>
    </source>
</evidence>
<sequence>MNNDIYTYTSDMTRPNCPTCGVPVEQYTMTPEEPWKGTCSRGHSAIFQLDIEGEWLEDSINGRFSRVTTTAEESTWICNECGEAGADPYDTGCTACGATAETN</sequence>
<dbReference type="RefSeq" id="WP_130305356.1">
    <property type="nucleotide sequence ID" value="NZ_SHKO01000009.1"/>
</dbReference>